<dbReference type="SUPFAM" id="SSF56112">
    <property type="entry name" value="Protein kinase-like (PK-like)"/>
    <property type="match status" value="1"/>
</dbReference>
<evidence type="ECO:0000313" key="2">
    <source>
        <dbReference type="Proteomes" id="UP000663861"/>
    </source>
</evidence>
<proteinExistence type="predicted"/>
<protein>
    <recommendedName>
        <fullName evidence="3">Serine-threonine/tyrosine-protein kinase catalytic domain-containing protein</fullName>
    </recommendedName>
</protein>
<evidence type="ECO:0000313" key="1">
    <source>
        <dbReference type="EMBL" id="CAE6432061.1"/>
    </source>
</evidence>
<comment type="caution">
    <text evidence="1">The sequence shown here is derived from an EMBL/GenBank/DDBJ whole genome shotgun (WGS) entry which is preliminary data.</text>
</comment>
<reference evidence="1" key="1">
    <citation type="submission" date="2021-01" db="EMBL/GenBank/DDBJ databases">
        <authorList>
            <person name="Kaushik A."/>
        </authorList>
    </citation>
    <scope>NUCLEOTIDE SEQUENCE</scope>
    <source>
        <strain evidence="1">AG4-RS23</strain>
    </source>
</reference>
<sequence>MMHVVVKKATPVRPRKVIPERSIYGNILWAVLTSCWSYDPDLRPNAQTILDALRPLTPDKLEELEEKVAERDESDDD</sequence>
<organism evidence="1 2">
    <name type="scientific">Rhizoctonia solani</name>
    <dbReference type="NCBI Taxonomy" id="456999"/>
    <lineage>
        <taxon>Eukaryota</taxon>
        <taxon>Fungi</taxon>
        <taxon>Dikarya</taxon>
        <taxon>Basidiomycota</taxon>
        <taxon>Agaricomycotina</taxon>
        <taxon>Agaricomycetes</taxon>
        <taxon>Cantharellales</taxon>
        <taxon>Ceratobasidiaceae</taxon>
        <taxon>Rhizoctonia</taxon>
    </lineage>
</organism>
<accession>A0A8H3APN0</accession>
<dbReference type="PROSITE" id="PS51257">
    <property type="entry name" value="PROKAR_LIPOPROTEIN"/>
    <property type="match status" value="1"/>
</dbReference>
<evidence type="ECO:0008006" key="3">
    <source>
        <dbReference type="Google" id="ProtNLM"/>
    </source>
</evidence>
<dbReference type="Proteomes" id="UP000663861">
    <property type="component" value="Unassembled WGS sequence"/>
</dbReference>
<dbReference type="AlphaFoldDB" id="A0A8H3APN0"/>
<dbReference type="EMBL" id="CAJMWY010000405">
    <property type="protein sequence ID" value="CAE6432061.1"/>
    <property type="molecule type" value="Genomic_DNA"/>
</dbReference>
<dbReference type="InterPro" id="IPR011009">
    <property type="entry name" value="Kinase-like_dom_sf"/>
</dbReference>
<name>A0A8H3APN0_9AGAM</name>
<gene>
    <name evidence="1" type="ORF">RDB_LOCUS26866</name>
</gene>
<dbReference type="Gene3D" id="1.10.510.10">
    <property type="entry name" value="Transferase(Phosphotransferase) domain 1"/>
    <property type="match status" value="1"/>
</dbReference>